<keyword evidence="4" id="KW-1185">Reference proteome</keyword>
<dbReference type="Proteomes" id="UP000427842">
    <property type="component" value="Unassembled WGS sequence"/>
</dbReference>
<accession>A0ABQ6W111</accession>
<dbReference type="PANTHER" id="PTHR12526:SF635">
    <property type="entry name" value="GLYCOSYL TRANSFERASE GROUP 1"/>
    <property type="match status" value="1"/>
</dbReference>
<name>A0ABQ6W111_9PROT</name>
<gene>
    <name evidence="3" type="ORF">D3W54_13915</name>
</gene>
<sequence>MRILYLINSLNGGGAERPLPAVIGLMRACGHSVRVVALARKAGNAIAWLEAAGIDYHIVDDRDPERFASLWQTMAYVRANRPDLLWTSLTRATLFGQLIGRALGIPVASWQHSAFLKPANRFLLRRTRNMSAFWVADSDFVARVTQRQLAVPPERICTWPLFEANAAAPVATPWQGKKDAVFHIGSLGRLEPEKNMELPIRAMAVIRERMPEARIRLSLCGSGSQMAHLKALAAGQGGADINFEGFQPDPLAFCRRLHVYVQPSHFEGLCIAVHEAMQAGLPVIATPVGAIPDIIRDGQSGFLLAPPTPEALAERILHLYTNPGLCARTGQQARAEILERYAKDRIETMARTVIHRAERLVQAWHHSPARGDDTSSPFRWVWKIR</sequence>
<feature type="domain" description="Glycosyl transferase family 1" evidence="1">
    <location>
        <begin position="182"/>
        <end position="335"/>
    </location>
</feature>
<dbReference type="SUPFAM" id="SSF53756">
    <property type="entry name" value="UDP-Glycosyltransferase/glycogen phosphorylase"/>
    <property type="match status" value="1"/>
</dbReference>
<protein>
    <submittedName>
        <fullName evidence="3">Glycosyltransferase</fullName>
    </submittedName>
</protein>
<feature type="domain" description="Glycosyltransferase subfamily 4-like N-terminal" evidence="2">
    <location>
        <begin position="13"/>
        <end position="160"/>
    </location>
</feature>
<evidence type="ECO:0000313" key="4">
    <source>
        <dbReference type="Proteomes" id="UP000427842"/>
    </source>
</evidence>
<evidence type="ECO:0000259" key="2">
    <source>
        <dbReference type="Pfam" id="PF13439"/>
    </source>
</evidence>
<reference evidence="3 4" key="1">
    <citation type="submission" date="2018-09" db="EMBL/GenBank/DDBJ databases">
        <title>Genome sequence and characterization of the bcs clusters for the production of nanocellulose from the low pH resistant strain Komagataeibacter medellinensis ID13488.</title>
        <authorList>
            <person name="Hernandez-Arriaga A.M."/>
            <person name="Del Cerro C."/>
            <person name="Urbina L."/>
            <person name="Eceiza A."/>
            <person name="Retegi A."/>
            <person name="Prieto M.A."/>
        </authorList>
    </citation>
    <scope>NUCLEOTIDE SEQUENCE [LARGE SCALE GENOMIC DNA]</scope>
    <source>
        <strain evidence="3 4">ID13488</strain>
    </source>
</reference>
<dbReference type="CDD" id="cd03801">
    <property type="entry name" value="GT4_PimA-like"/>
    <property type="match status" value="1"/>
</dbReference>
<dbReference type="Pfam" id="PF13439">
    <property type="entry name" value="Glyco_transf_4"/>
    <property type="match status" value="1"/>
</dbReference>
<comment type="caution">
    <text evidence="3">The sequence shown here is derived from an EMBL/GenBank/DDBJ whole genome shotgun (WGS) entry which is preliminary data.</text>
</comment>
<dbReference type="RefSeq" id="WP_153471548.1">
    <property type="nucleotide sequence ID" value="NZ_QYAZ01000001.1"/>
</dbReference>
<evidence type="ECO:0000313" key="3">
    <source>
        <dbReference type="EMBL" id="KAB8125098.1"/>
    </source>
</evidence>
<dbReference type="Gene3D" id="3.40.50.2000">
    <property type="entry name" value="Glycogen Phosphorylase B"/>
    <property type="match status" value="2"/>
</dbReference>
<dbReference type="PANTHER" id="PTHR12526">
    <property type="entry name" value="GLYCOSYLTRANSFERASE"/>
    <property type="match status" value="1"/>
</dbReference>
<organism evidence="3 4">
    <name type="scientific">Komagataeibacter medellinensis</name>
    <dbReference type="NCBI Taxonomy" id="1177712"/>
    <lineage>
        <taxon>Bacteria</taxon>
        <taxon>Pseudomonadati</taxon>
        <taxon>Pseudomonadota</taxon>
        <taxon>Alphaproteobacteria</taxon>
        <taxon>Acetobacterales</taxon>
        <taxon>Acetobacteraceae</taxon>
        <taxon>Komagataeibacter</taxon>
    </lineage>
</organism>
<proteinExistence type="predicted"/>
<evidence type="ECO:0000259" key="1">
    <source>
        <dbReference type="Pfam" id="PF00534"/>
    </source>
</evidence>
<dbReference type="InterPro" id="IPR001296">
    <property type="entry name" value="Glyco_trans_1"/>
</dbReference>
<dbReference type="Pfam" id="PF00534">
    <property type="entry name" value="Glycos_transf_1"/>
    <property type="match status" value="1"/>
</dbReference>
<dbReference type="EMBL" id="QYAZ01000001">
    <property type="protein sequence ID" value="KAB8125098.1"/>
    <property type="molecule type" value="Genomic_DNA"/>
</dbReference>
<dbReference type="InterPro" id="IPR028098">
    <property type="entry name" value="Glyco_trans_4-like_N"/>
</dbReference>